<dbReference type="PROSITE" id="PS51296">
    <property type="entry name" value="RIESKE"/>
    <property type="match status" value="1"/>
</dbReference>
<evidence type="ECO:0000259" key="6">
    <source>
        <dbReference type="PROSITE" id="PS51296"/>
    </source>
</evidence>
<keyword evidence="5" id="KW-0411">Iron-sulfur</keyword>
<accession>A0A1Y6BZB6</accession>
<dbReference type="PANTHER" id="PTHR21266">
    <property type="entry name" value="IRON-SULFUR DOMAIN CONTAINING PROTEIN"/>
    <property type="match status" value="1"/>
</dbReference>
<feature type="domain" description="Rieske" evidence="6">
    <location>
        <begin position="8"/>
        <end position="105"/>
    </location>
</feature>
<dbReference type="EMBL" id="FWZX01000012">
    <property type="protein sequence ID" value="SMF37161.1"/>
    <property type="molecule type" value="Genomic_DNA"/>
</dbReference>
<keyword evidence="4" id="KW-0408">Iron</keyword>
<evidence type="ECO:0000313" key="7">
    <source>
        <dbReference type="EMBL" id="SMF37161.1"/>
    </source>
</evidence>
<evidence type="ECO:0000256" key="3">
    <source>
        <dbReference type="ARBA" id="ARBA00023002"/>
    </source>
</evidence>
<dbReference type="InterPro" id="IPR017941">
    <property type="entry name" value="Rieske_2Fe-2S"/>
</dbReference>
<dbReference type="GO" id="GO:0051213">
    <property type="term" value="F:dioxygenase activity"/>
    <property type="evidence" value="ECO:0007669"/>
    <property type="project" value="UniProtKB-KW"/>
</dbReference>
<organism evidence="7 8">
    <name type="scientific">Tistlia consotensis USBA 355</name>
    <dbReference type="NCBI Taxonomy" id="560819"/>
    <lineage>
        <taxon>Bacteria</taxon>
        <taxon>Pseudomonadati</taxon>
        <taxon>Pseudomonadota</taxon>
        <taxon>Alphaproteobacteria</taxon>
        <taxon>Rhodospirillales</taxon>
        <taxon>Rhodovibrionaceae</taxon>
        <taxon>Tistlia</taxon>
    </lineage>
</organism>
<keyword evidence="3" id="KW-0560">Oxidoreductase</keyword>
<dbReference type="InterPro" id="IPR036922">
    <property type="entry name" value="Rieske_2Fe-2S_sf"/>
</dbReference>
<dbReference type="Pfam" id="PF00355">
    <property type="entry name" value="Rieske"/>
    <property type="match status" value="1"/>
</dbReference>
<dbReference type="SUPFAM" id="SSF50022">
    <property type="entry name" value="ISP domain"/>
    <property type="match status" value="1"/>
</dbReference>
<proteinExistence type="predicted"/>
<dbReference type="AlphaFoldDB" id="A0A1Y6BZB6"/>
<keyword evidence="8" id="KW-1185">Reference proteome</keyword>
<evidence type="ECO:0000313" key="8">
    <source>
        <dbReference type="Proteomes" id="UP000192917"/>
    </source>
</evidence>
<reference evidence="7 8" key="1">
    <citation type="submission" date="2017-04" db="EMBL/GenBank/DDBJ databases">
        <authorList>
            <person name="Afonso C.L."/>
            <person name="Miller P.J."/>
            <person name="Scott M.A."/>
            <person name="Spackman E."/>
            <person name="Goraichik I."/>
            <person name="Dimitrov K.M."/>
            <person name="Suarez D.L."/>
            <person name="Swayne D.E."/>
        </authorList>
    </citation>
    <scope>NUCLEOTIDE SEQUENCE [LARGE SCALE GENOMIC DNA]</scope>
    <source>
        <strain evidence="7 8">USBA 355</strain>
    </source>
</reference>
<dbReference type="PANTHER" id="PTHR21266:SF60">
    <property type="entry name" value="3-KETOSTEROID-9-ALPHA-MONOOXYGENASE, OXYGENASE COMPONENT"/>
    <property type="match status" value="1"/>
</dbReference>
<evidence type="ECO:0000256" key="5">
    <source>
        <dbReference type="ARBA" id="ARBA00023014"/>
    </source>
</evidence>
<protein>
    <submittedName>
        <fullName evidence="7">3-phenylpropionate/trans-cinnamate dioxygenase ferredoxin subunit</fullName>
    </submittedName>
</protein>
<sequence length="113" mass="12269">MTDLPTGWQAVATLQDLPAEGLHEIVVGRHLVLLVRRGGALLAVQGLCPHQAARLVGGRLDDQGWLHCPHHQARFRLADGACGPGWRLPALRRFETRVEAGMVLLPDPLAPLP</sequence>
<gene>
    <name evidence="7" type="ORF">SAMN05428998_112129</name>
</gene>
<keyword evidence="1" id="KW-0001">2Fe-2S</keyword>
<keyword evidence="2" id="KW-0479">Metal-binding</keyword>
<dbReference type="InterPro" id="IPR050584">
    <property type="entry name" value="Cholesterol_7-desaturase"/>
</dbReference>
<dbReference type="STRING" id="560819.SAMN05428998_112129"/>
<dbReference type="RefSeq" id="WP_085123659.1">
    <property type="nucleotide sequence ID" value="NZ_FWZX01000012.1"/>
</dbReference>
<dbReference type="GO" id="GO:0046872">
    <property type="term" value="F:metal ion binding"/>
    <property type="evidence" value="ECO:0007669"/>
    <property type="project" value="UniProtKB-KW"/>
</dbReference>
<name>A0A1Y6BZB6_9PROT</name>
<keyword evidence="7" id="KW-0223">Dioxygenase</keyword>
<evidence type="ECO:0000256" key="2">
    <source>
        <dbReference type="ARBA" id="ARBA00022723"/>
    </source>
</evidence>
<dbReference type="GO" id="GO:0051537">
    <property type="term" value="F:2 iron, 2 sulfur cluster binding"/>
    <property type="evidence" value="ECO:0007669"/>
    <property type="project" value="UniProtKB-KW"/>
</dbReference>
<dbReference type="CDD" id="cd03467">
    <property type="entry name" value="Rieske"/>
    <property type="match status" value="1"/>
</dbReference>
<dbReference type="Proteomes" id="UP000192917">
    <property type="component" value="Unassembled WGS sequence"/>
</dbReference>
<dbReference type="Gene3D" id="2.102.10.10">
    <property type="entry name" value="Rieske [2Fe-2S] iron-sulphur domain"/>
    <property type="match status" value="1"/>
</dbReference>
<evidence type="ECO:0000256" key="4">
    <source>
        <dbReference type="ARBA" id="ARBA00023004"/>
    </source>
</evidence>
<evidence type="ECO:0000256" key="1">
    <source>
        <dbReference type="ARBA" id="ARBA00022714"/>
    </source>
</evidence>